<dbReference type="EMBL" id="CAAALY010257410">
    <property type="protein sequence ID" value="VEL38269.1"/>
    <property type="molecule type" value="Genomic_DNA"/>
</dbReference>
<protein>
    <submittedName>
        <fullName evidence="2">Uncharacterized protein</fullName>
    </submittedName>
</protein>
<name>A0A448XJN1_9PLAT</name>
<dbReference type="Proteomes" id="UP000784294">
    <property type="component" value="Unassembled WGS sequence"/>
</dbReference>
<evidence type="ECO:0000313" key="3">
    <source>
        <dbReference type="Proteomes" id="UP000784294"/>
    </source>
</evidence>
<feature type="region of interest" description="Disordered" evidence="1">
    <location>
        <begin position="13"/>
        <end position="43"/>
    </location>
</feature>
<keyword evidence="3" id="KW-1185">Reference proteome</keyword>
<comment type="caution">
    <text evidence="2">The sequence shown here is derived from an EMBL/GenBank/DDBJ whole genome shotgun (WGS) entry which is preliminary data.</text>
</comment>
<evidence type="ECO:0000313" key="2">
    <source>
        <dbReference type="EMBL" id="VEL38269.1"/>
    </source>
</evidence>
<evidence type="ECO:0000256" key="1">
    <source>
        <dbReference type="SAM" id="MobiDB-lite"/>
    </source>
</evidence>
<dbReference type="AlphaFoldDB" id="A0A448XJN1"/>
<gene>
    <name evidence="2" type="ORF">PXEA_LOCUS31709</name>
</gene>
<proteinExistence type="predicted"/>
<organism evidence="2 3">
    <name type="scientific">Protopolystoma xenopodis</name>
    <dbReference type="NCBI Taxonomy" id="117903"/>
    <lineage>
        <taxon>Eukaryota</taxon>
        <taxon>Metazoa</taxon>
        <taxon>Spiralia</taxon>
        <taxon>Lophotrochozoa</taxon>
        <taxon>Platyhelminthes</taxon>
        <taxon>Monogenea</taxon>
        <taxon>Polyopisthocotylea</taxon>
        <taxon>Polystomatidea</taxon>
        <taxon>Polystomatidae</taxon>
        <taxon>Protopolystoma</taxon>
    </lineage>
</organism>
<feature type="compositionally biased region" description="Basic and acidic residues" evidence="1">
    <location>
        <begin position="28"/>
        <end position="43"/>
    </location>
</feature>
<sequence>MFDIELQRAVKQVRKGPHFSRRRNRTRQGAEEVGPKTGGRLDRIRQPGKSVMKRHSLLFSSYRLGYSVPRRMFFGFA</sequence>
<accession>A0A448XJN1</accession>
<feature type="compositionally biased region" description="Basic residues" evidence="1">
    <location>
        <begin position="13"/>
        <end position="26"/>
    </location>
</feature>
<reference evidence="2" key="1">
    <citation type="submission" date="2018-11" db="EMBL/GenBank/DDBJ databases">
        <authorList>
            <consortium name="Pathogen Informatics"/>
        </authorList>
    </citation>
    <scope>NUCLEOTIDE SEQUENCE</scope>
</reference>